<evidence type="ECO:0000313" key="2">
    <source>
        <dbReference type="EMBL" id="CAG9784448.1"/>
    </source>
</evidence>
<dbReference type="PANTHER" id="PTHR13582">
    <property type="entry name" value="M-PHASE PHOSPHOPROTEIN 6"/>
    <property type="match status" value="1"/>
</dbReference>
<organism evidence="2 3">
    <name type="scientific">Diatraea saccharalis</name>
    <name type="common">sugarcane borer</name>
    <dbReference type="NCBI Taxonomy" id="40085"/>
    <lineage>
        <taxon>Eukaryota</taxon>
        <taxon>Metazoa</taxon>
        <taxon>Ecdysozoa</taxon>
        <taxon>Arthropoda</taxon>
        <taxon>Hexapoda</taxon>
        <taxon>Insecta</taxon>
        <taxon>Pterygota</taxon>
        <taxon>Neoptera</taxon>
        <taxon>Endopterygota</taxon>
        <taxon>Lepidoptera</taxon>
        <taxon>Glossata</taxon>
        <taxon>Ditrysia</taxon>
        <taxon>Pyraloidea</taxon>
        <taxon>Crambidae</taxon>
        <taxon>Crambinae</taxon>
        <taxon>Diatraea</taxon>
    </lineage>
</organism>
<sequence>MAPVKKLELPKSVLDMKFMRKAKERKEREIENTQDHHGLYANIITSEMRHASGNFISETSFIYCEDLLEGRLSFKGMNPEIERLMEQENKTTDIDGEMQKDISDEVLFEKLDTFKKRKHSNTSTPSKQPATKKKKRLN</sequence>
<feature type="region of interest" description="Disordered" evidence="1">
    <location>
        <begin position="114"/>
        <end position="138"/>
    </location>
</feature>
<reference evidence="2" key="2">
    <citation type="submission" date="2022-10" db="EMBL/GenBank/DDBJ databases">
        <authorList>
            <consortium name="ENA_rothamsted_submissions"/>
            <consortium name="culmorum"/>
            <person name="King R."/>
        </authorList>
    </citation>
    <scope>NUCLEOTIDE SEQUENCE</scope>
</reference>
<keyword evidence="3" id="KW-1185">Reference proteome</keyword>
<gene>
    <name evidence="2" type="ORF">DIATSA_LOCUS2542</name>
</gene>
<name>A0A9N9QVZ1_9NEOP</name>
<evidence type="ECO:0000256" key="1">
    <source>
        <dbReference type="SAM" id="MobiDB-lite"/>
    </source>
</evidence>
<accession>A0A9N9QVZ1</accession>
<dbReference type="Pfam" id="PF10175">
    <property type="entry name" value="MPP6"/>
    <property type="match status" value="1"/>
</dbReference>
<proteinExistence type="predicted"/>
<reference evidence="2" key="1">
    <citation type="submission" date="2021-12" db="EMBL/GenBank/DDBJ databases">
        <authorList>
            <person name="King R."/>
        </authorList>
    </citation>
    <scope>NUCLEOTIDE SEQUENCE</scope>
</reference>
<dbReference type="AlphaFoldDB" id="A0A9N9QVZ1"/>
<dbReference type="EMBL" id="OU893343">
    <property type="protein sequence ID" value="CAG9784448.1"/>
    <property type="molecule type" value="Genomic_DNA"/>
</dbReference>
<dbReference type="GO" id="GO:0000460">
    <property type="term" value="P:maturation of 5.8S rRNA"/>
    <property type="evidence" value="ECO:0007669"/>
    <property type="project" value="TreeGrafter"/>
</dbReference>
<dbReference type="Proteomes" id="UP001153714">
    <property type="component" value="Chromosome 12"/>
</dbReference>
<evidence type="ECO:0008006" key="4">
    <source>
        <dbReference type="Google" id="ProtNLM"/>
    </source>
</evidence>
<protein>
    <recommendedName>
        <fullName evidence="4">M-phase phosphoprotein 6</fullName>
    </recommendedName>
</protein>
<dbReference type="InterPro" id="IPR019324">
    <property type="entry name" value="MPP6"/>
</dbReference>
<dbReference type="OrthoDB" id="20403at2759"/>
<evidence type="ECO:0000313" key="3">
    <source>
        <dbReference type="Proteomes" id="UP001153714"/>
    </source>
</evidence>
<dbReference type="PANTHER" id="PTHR13582:SF0">
    <property type="entry name" value="M-PHASE PHOSPHOPROTEIN 6"/>
    <property type="match status" value="1"/>
</dbReference>